<organism evidence="2 3">
    <name type="scientific">Candidatus Thermokryptus mobilis</name>
    <dbReference type="NCBI Taxonomy" id="1643428"/>
    <lineage>
        <taxon>Bacteria</taxon>
        <taxon>Pseudomonadati</taxon>
        <taxon>Candidatus Kryptoniota</taxon>
        <taxon>Candidatus Thermokryptus</taxon>
    </lineage>
</organism>
<feature type="region of interest" description="Disordered" evidence="1">
    <location>
        <begin position="1"/>
        <end position="26"/>
    </location>
</feature>
<sequence>MAKAKKSAKKPAKKAPAAKAGGVSKNYVDTKFKSLQEKIDELVKRVEELEAKVGAEKRESVEETTASEGSPEA</sequence>
<dbReference type="STRING" id="1643428.GCA_001442855_01272"/>
<evidence type="ECO:0000313" key="2">
    <source>
        <dbReference type="EMBL" id="CUU05672.1"/>
    </source>
</evidence>
<keyword evidence="3" id="KW-1185">Reference proteome</keyword>
<evidence type="ECO:0000256" key="1">
    <source>
        <dbReference type="SAM" id="MobiDB-lite"/>
    </source>
</evidence>
<gene>
    <name evidence="2" type="ORF">JGI1_01300</name>
</gene>
<dbReference type="Proteomes" id="UP000320623">
    <property type="component" value="Unassembled WGS sequence"/>
</dbReference>
<dbReference type="OrthoDB" id="9814351at2"/>
<evidence type="ECO:0000313" key="3">
    <source>
        <dbReference type="Proteomes" id="UP000320623"/>
    </source>
</evidence>
<dbReference type="AlphaFoldDB" id="A0A0S4N4M7"/>
<accession>A0A0S4N4M7</accession>
<feature type="compositionally biased region" description="Polar residues" evidence="1">
    <location>
        <begin position="63"/>
        <end position="73"/>
    </location>
</feature>
<feature type="compositionally biased region" description="Basic residues" evidence="1">
    <location>
        <begin position="1"/>
        <end position="13"/>
    </location>
</feature>
<name>A0A0S4N4M7_9BACT</name>
<protein>
    <submittedName>
        <fullName evidence="2">Uncharacterized protein</fullName>
    </submittedName>
</protein>
<feature type="region of interest" description="Disordered" evidence="1">
    <location>
        <begin position="53"/>
        <end position="73"/>
    </location>
</feature>
<reference evidence="3" key="1">
    <citation type="submission" date="2015-11" db="EMBL/GenBank/DDBJ databases">
        <authorList>
            <person name="Varghese N."/>
        </authorList>
    </citation>
    <scope>NUCLEOTIDE SEQUENCE [LARGE SCALE GENOMIC DNA]</scope>
</reference>
<dbReference type="EMBL" id="FAOO01000008">
    <property type="protein sequence ID" value="CUU05672.1"/>
    <property type="molecule type" value="Genomic_DNA"/>
</dbReference>
<proteinExistence type="predicted"/>
<dbReference type="RefSeq" id="WP_140945044.1">
    <property type="nucleotide sequence ID" value="NZ_FAOO01000008.1"/>
</dbReference>